<organism evidence="4 5">
    <name type="scientific">Dorcoceras hygrometricum</name>
    <dbReference type="NCBI Taxonomy" id="472368"/>
    <lineage>
        <taxon>Eukaryota</taxon>
        <taxon>Viridiplantae</taxon>
        <taxon>Streptophyta</taxon>
        <taxon>Embryophyta</taxon>
        <taxon>Tracheophyta</taxon>
        <taxon>Spermatophyta</taxon>
        <taxon>Magnoliopsida</taxon>
        <taxon>eudicotyledons</taxon>
        <taxon>Gunneridae</taxon>
        <taxon>Pentapetalae</taxon>
        <taxon>asterids</taxon>
        <taxon>lamiids</taxon>
        <taxon>Lamiales</taxon>
        <taxon>Gesneriaceae</taxon>
        <taxon>Didymocarpoideae</taxon>
        <taxon>Trichosporeae</taxon>
        <taxon>Loxocarpinae</taxon>
        <taxon>Dorcoceras</taxon>
    </lineage>
</organism>
<comment type="similarity">
    <text evidence="1">Belongs to the inositol polyphosphate 5-phosphatase family.</text>
</comment>
<dbReference type="Proteomes" id="UP000250235">
    <property type="component" value="Unassembled WGS sequence"/>
</dbReference>
<dbReference type="AlphaFoldDB" id="A0A2Z7BSM4"/>
<keyword evidence="2" id="KW-0378">Hydrolase</keyword>
<dbReference type="Gene3D" id="3.60.10.10">
    <property type="entry name" value="Endonuclease/exonuclease/phosphatase"/>
    <property type="match status" value="1"/>
</dbReference>
<dbReference type="PANTHER" id="PTHR45666">
    <property type="entry name" value="TYPE IV INOSITOL POLYPHOSPHATE 5-PHOSPHATASE 9"/>
    <property type="match status" value="1"/>
</dbReference>
<evidence type="ECO:0000313" key="5">
    <source>
        <dbReference type="Proteomes" id="UP000250235"/>
    </source>
</evidence>
<evidence type="ECO:0000259" key="3">
    <source>
        <dbReference type="SMART" id="SM00128"/>
    </source>
</evidence>
<dbReference type="GO" id="GO:0004439">
    <property type="term" value="F:phosphatidylinositol-4,5-bisphosphate 5-phosphatase activity"/>
    <property type="evidence" value="ECO:0007669"/>
    <property type="project" value="TreeGrafter"/>
</dbReference>
<accession>A0A2Z7BSM4</accession>
<dbReference type="InterPro" id="IPR000300">
    <property type="entry name" value="IPPc"/>
</dbReference>
<name>A0A2Z7BSM4_9LAMI</name>
<dbReference type="SMART" id="SM00128">
    <property type="entry name" value="IPPc"/>
    <property type="match status" value="1"/>
</dbReference>
<dbReference type="EMBL" id="KV004707">
    <property type="protein sequence ID" value="KZV35277.1"/>
    <property type="molecule type" value="Genomic_DNA"/>
</dbReference>
<dbReference type="GO" id="GO:0046856">
    <property type="term" value="P:phosphatidylinositol dephosphorylation"/>
    <property type="evidence" value="ECO:0007669"/>
    <property type="project" value="InterPro"/>
</dbReference>
<evidence type="ECO:0000256" key="2">
    <source>
        <dbReference type="ARBA" id="ARBA00022801"/>
    </source>
</evidence>
<protein>
    <recommendedName>
        <fullName evidence="3">Inositol polyphosphate-related phosphatase domain-containing protein</fullName>
    </recommendedName>
</protein>
<dbReference type="Pfam" id="PF22669">
    <property type="entry name" value="Exo_endo_phos2"/>
    <property type="match status" value="1"/>
</dbReference>
<gene>
    <name evidence="4" type="ORF">F511_42214</name>
</gene>
<dbReference type="OrthoDB" id="62798at2759"/>
<dbReference type="GO" id="GO:0034485">
    <property type="term" value="F:phosphatidylinositol-3,4,5-trisphosphate 5-phosphatase activity"/>
    <property type="evidence" value="ECO:0007669"/>
    <property type="project" value="TreeGrafter"/>
</dbReference>
<reference evidence="4 5" key="1">
    <citation type="journal article" date="2015" name="Proc. Natl. Acad. Sci. U.S.A.">
        <title>The resurrection genome of Boea hygrometrica: A blueprint for survival of dehydration.</title>
        <authorList>
            <person name="Xiao L."/>
            <person name="Yang G."/>
            <person name="Zhang L."/>
            <person name="Yang X."/>
            <person name="Zhao S."/>
            <person name="Ji Z."/>
            <person name="Zhou Q."/>
            <person name="Hu M."/>
            <person name="Wang Y."/>
            <person name="Chen M."/>
            <person name="Xu Y."/>
            <person name="Jin H."/>
            <person name="Xiao X."/>
            <person name="Hu G."/>
            <person name="Bao F."/>
            <person name="Hu Y."/>
            <person name="Wan P."/>
            <person name="Li L."/>
            <person name="Deng X."/>
            <person name="Kuang T."/>
            <person name="Xiang C."/>
            <person name="Zhu J.K."/>
            <person name="Oliver M.J."/>
            <person name="He Y."/>
        </authorList>
    </citation>
    <scope>NUCLEOTIDE SEQUENCE [LARGE SCALE GENOMIC DNA]</scope>
    <source>
        <strain evidence="5">cv. XS01</strain>
    </source>
</reference>
<dbReference type="GO" id="GO:0004445">
    <property type="term" value="F:inositol-polyphosphate 5-phosphatase activity"/>
    <property type="evidence" value="ECO:0007669"/>
    <property type="project" value="InterPro"/>
</dbReference>
<proteinExistence type="inferred from homology"/>
<dbReference type="PANTHER" id="PTHR45666:SF15">
    <property type="entry name" value="TYPE I INOSITOL POLYPHOSPHATE 5-PHOSPHATASE 8"/>
    <property type="match status" value="1"/>
</dbReference>
<dbReference type="InterPro" id="IPR036691">
    <property type="entry name" value="Endo/exonu/phosph_ase_sf"/>
</dbReference>
<evidence type="ECO:0000256" key="1">
    <source>
        <dbReference type="ARBA" id="ARBA00010768"/>
    </source>
</evidence>
<feature type="domain" description="Inositol polyphosphate-related phosphatase" evidence="3">
    <location>
        <begin position="1"/>
        <end position="362"/>
    </location>
</feature>
<dbReference type="SUPFAM" id="SSF56219">
    <property type="entry name" value="DNase I-like"/>
    <property type="match status" value="1"/>
</dbReference>
<evidence type="ECO:0000313" key="4">
    <source>
        <dbReference type="EMBL" id="KZV35277.1"/>
    </source>
</evidence>
<sequence length="379" mass="43129">MFVGTWNVGGKSPPVGLNLKDWLRTNTPADIYVLGFQEIVPLTAGNVVGPEDGATASKWLSLIHKALNEQHLIYSDLFPLQYESIKDMDFEAFLSFRSNSRSSEQVSPFRREQHCANIQQRYCMAAGRQMVGIFLSVWVREDLYQHISSLEISCVGTGILGRLGNKGSVSISMTLHRASFCFVCTHLASGEKESDVMRRNYDVVDILKRTRFAHDCRILGESDPPPPSRILDHDNVIWLGDLNYRLASICGDKYDLLEKKNWQALLLKDQLRIEQRAGRVFEGWEEGEISFAPTYKYFPDSDQYVNYQTSTPKEKRRTPAWCDRILWKGKGLKQISYRRVESRFSDHRPVVSLFAVQVNVPTKLEPTAAIVSNTAADKL</sequence>
<keyword evidence="5" id="KW-1185">Reference proteome</keyword>
<dbReference type="InterPro" id="IPR045849">
    <property type="entry name" value="IP5P_plant"/>
</dbReference>